<keyword evidence="1 4" id="KW-0479">Metal-binding</keyword>
<reference evidence="8" key="2">
    <citation type="submission" date="2020-10" db="UniProtKB">
        <authorList>
            <consortium name="WormBaseParasite"/>
        </authorList>
    </citation>
    <scope>IDENTIFICATION</scope>
</reference>
<dbReference type="PANTHER" id="PTHR24211:SF0">
    <property type="entry name" value="LIM AND CYSTEINE-RICH DOMAINS PROTEIN 1"/>
    <property type="match status" value="1"/>
</dbReference>
<feature type="compositionally biased region" description="Low complexity" evidence="5">
    <location>
        <begin position="30"/>
        <end position="44"/>
    </location>
</feature>
<keyword evidence="7" id="KW-1185">Reference proteome</keyword>
<dbReference type="Proteomes" id="UP000492821">
    <property type="component" value="Unassembled WGS sequence"/>
</dbReference>
<dbReference type="Gene3D" id="2.10.110.10">
    <property type="entry name" value="Cysteine Rich Protein"/>
    <property type="match status" value="1"/>
</dbReference>
<evidence type="ECO:0000256" key="4">
    <source>
        <dbReference type="PROSITE-ProRule" id="PRU00125"/>
    </source>
</evidence>
<dbReference type="PROSITE" id="PS50023">
    <property type="entry name" value="LIM_DOMAIN_2"/>
    <property type="match status" value="1"/>
</dbReference>
<feature type="compositionally biased region" description="Polar residues" evidence="5">
    <location>
        <begin position="163"/>
        <end position="177"/>
    </location>
</feature>
<evidence type="ECO:0000256" key="2">
    <source>
        <dbReference type="ARBA" id="ARBA00022833"/>
    </source>
</evidence>
<dbReference type="SMART" id="SM00132">
    <property type="entry name" value="LIM"/>
    <property type="match status" value="1"/>
</dbReference>
<protein>
    <submittedName>
        <fullName evidence="8">LIM zinc-binding domain-containing protein</fullName>
    </submittedName>
</protein>
<accession>A0A7E4VWH1</accession>
<feature type="compositionally biased region" description="Polar residues" evidence="5">
    <location>
        <begin position="116"/>
        <end position="134"/>
    </location>
</feature>
<name>A0A7E4VWH1_PANRE</name>
<feature type="compositionally biased region" description="Basic and acidic residues" evidence="5">
    <location>
        <begin position="291"/>
        <end position="302"/>
    </location>
</feature>
<evidence type="ECO:0000313" key="7">
    <source>
        <dbReference type="Proteomes" id="UP000492821"/>
    </source>
</evidence>
<evidence type="ECO:0000256" key="5">
    <source>
        <dbReference type="SAM" id="MobiDB-lite"/>
    </source>
</evidence>
<feature type="region of interest" description="Disordered" evidence="5">
    <location>
        <begin position="25"/>
        <end position="53"/>
    </location>
</feature>
<evidence type="ECO:0000256" key="1">
    <source>
        <dbReference type="ARBA" id="ARBA00022723"/>
    </source>
</evidence>
<feature type="region of interest" description="Disordered" evidence="5">
    <location>
        <begin position="211"/>
        <end position="230"/>
    </location>
</feature>
<feature type="region of interest" description="Disordered" evidence="5">
    <location>
        <begin position="116"/>
        <end position="177"/>
    </location>
</feature>
<keyword evidence="3 4" id="KW-0440">LIM domain</keyword>
<evidence type="ECO:0000256" key="3">
    <source>
        <dbReference type="ARBA" id="ARBA00023038"/>
    </source>
</evidence>
<evidence type="ECO:0000313" key="8">
    <source>
        <dbReference type="WBParaSite" id="Pan_g4081.t1"/>
    </source>
</evidence>
<dbReference type="InterPro" id="IPR001781">
    <property type="entry name" value="Znf_LIM"/>
</dbReference>
<reference evidence="7" key="1">
    <citation type="journal article" date="2013" name="Genetics">
        <title>The draft genome and transcriptome of Panagrellus redivivus are shaped by the harsh demands of a free-living lifestyle.</title>
        <authorList>
            <person name="Srinivasan J."/>
            <person name="Dillman A.R."/>
            <person name="Macchietto M.G."/>
            <person name="Heikkinen L."/>
            <person name="Lakso M."/>
            <person name="Fracchia K.M."/>
            <person name="Antoshechkin I."/>
            <person name="Mortazavi A."/>
            <person name="Wong G."/>
            <person name="Sternberg P.W."/>
        </authorList>
    </citation>
    <scope>NUCLEOTIDE SEQUENCE [LARGE SCALE GENOMIC DNA]</scope>
    <source>
        <strain evidence="7">MT8872</strain>
    </source>
</reference>
<evidence type="ECO:0000259" key="6">
    <source>
        <dbReference type="PROSITE" id="PS50023"/>
    </source>
</evidence>
<dbReference type="GO" id="GO:0046872">
    <property type="term" value="F:metal ion binding"/>
    <property type="evidence" value="ECO:0007669"/>
    <property type="project" value="UniProtKB-KW"/>
</dbReference>
<organism evidence="7 8">
    <name type="scientific">Panagrellus redivivus</name>
    <name type="common">Microworm</name>
    <dbReference type="NCBI Taxonomy" id="6233"/>
    <lineage>
        <taxon>Eukaryota</taxon>
        <taxon>Metazoa</taxon>
        <taxon>Ecdysozoa</taxon>
        <taxon>Nematoda</taxon>
        <taxon>Chromadorea</taxon>
        <taxon>Rhabditida</taxon>
        <taxon>Tylenchina</taxon>
        <taxon>Panagrolaimomorpha</taxon>
        <taxon>Panagrolaimoidea</taxon>
        <taxon>Panagrolaimidae</taxon>
        <taxon>Panagrellus</taxon>
    </lineage>
</organism>
<dbReference type="SUPFAM" id="SSF57716">
    <property type="entry name" value="Glucocorticoid receptor-like (DNA-binding domain)"/>
    <property type="match status" value="2"/>
</dbReference>
<keyword evidence="2 4" id="KW-0862">Zinc</keyword>
<feature type="compositionally biased region" description="Basic and acidic residues" evidence="5">
    <location>
        <begin position="142"/>
        <end position="162"/>
    </location>
</feature>
<dbReference type="AlphaFoldDB" id="A0A7E4VWH1"/>
<feature type="domain" description="LIM zinc-binding" evidence="6">
    <location>
        <begin position="307"/>
        <end position="367"/>
    </location>
</feature>
<dbReference type="InterPro" id="IPR047120">
    <property type="entry name" value="Pk/Esn/Tes"/>
</dbReference>
<feature type="region of interest" description="Disordered" evidence="5">
    <location>
        <begin position="286"/>
        <end position="305"/>
    </location>
</feature>
<dbReference type="PROSITE" id="PS00478">
    <property type="entry name" value="LIM_DOMAIN_1"/>
    <property type="match status" value="1"/>
</dbReference>
<dbReference type="WBParaSite" id="Pan_g4081.t1">
    <property type="protein sequence ID" value="Pan_g4081.t1"/>
    <property type="gene ID" value="Pan_g4081"/>
</dbReference>
<proteinExistence type="predicted"/>
<sequence length="410" mass="46940">MYQNRCRSALDTIEERDYEKVVLAHRRRASSSSESASVHTASSRGSERNKGTDVVWSTPAEGLRYTAVLGSDAGKREFEEQERRLFLAEEERRNGRTAETTFASGRMGAERLANNNYTSRHPPTPSELGSSFYDTSTQRATTETRRTVRMEREEREFGRENNHLSSHQLTGQSYPEQNARTVPIRRVEATAPPPVFENVDSTTLRRSHYDLAEAPPPTDFETTESTTILRRGRYDRTEPPSPPQNCAHKCNSCEVLLNDMLTYIREGKYYCQRHYETQSRSLNVGGSDYGGFERTRQRDSRKMTTPPRCAGCDELIFDRDLLMANGTFWHRDHFRCGICGDAIGTGLYRIVKKEHCCCRCSSGSRKRVVRVENTTSNGCNHRHCREDDTKYVLCSRANRVRNYQTSVCYA</sequence>
<dbReference type="Pfam" id="PF00412">
    <property type="entry name" value="LIM"/>
    <property type="match status" value="1"/>
</dbReference>
<dbReference type="PANTHER" id="PTHR24211">
    <property type="entry name" value="LIM DOMAIN-CONTAINING PROTEIN"/>
    <property type="match status" value="1"/>
</dbReference>